<keyword evidence="3" id="KW-1133">Transmembrane helix</keyword>
<dbReference type="InterPro" id="IPR011006">
    <property type="entry name" value="CheY-like_superfamily"/>
</dbReference>
<evidence type="ECO:0000313" key="5">
    <source>
        <dbReference type="EMBL" id="MBO0609462.1"/>
    </source>
</evidence>
<feature type="compositionally biased region" description="Basic and acidic residues" evidence="2">
    <location>
        <begin position="102"/>
        <end position="112"/>
    </location>
</feature>
<protein>
    <submittedName>
        <fullName evidence="5">Response regulator</fullName>
    </submittedName>
</protein>
<accession>A0ABS3I8V2</accession>
<dbReference type="InterPro" id="IPR001789">
    <property type="entry name" value="Sig_transdc_resp-reg_receiver"/>
</dbReference>
<dbReference type="SUPFAM" id="SSF52172">
    <property type="entry name" value="CheY-like"/>
    <property type="match status" value="1"/>
</dbReference>
<dbReference type="EMBL" id="JAFMPK010000043">
    <property type="protein sequence ID" value="MBO0609462.1"/>
    <property type="molecule type" value="Genomic_DNA"/>
</dbReference>
<evidence type="ECO:0000256" key="2">
    <source>
        <dbReference type="SAM" id="MobiDB-lite"/>
    </source>
</evidence>
<feature type="domain" description="Response regulatory" evidence="4">
    <location>
        <begin position="149"/>
        <end position="271"/>
    </location>
</feature>
<comment type="caution">
    <text evidence="5">The sequence shown here is derived from an EMBL/GenBank/DDBJ whole genome shotgun (WGS) entry which is preliminary data.</text>
</comment>
<evidence type="ECO:0000256" key="3">
    <source>
        <dbReference type="SAM" id="Phobius"/>
    </source>
</evidence>
<keyword evidence="3" id="KW-0472">Membrane</keyword>
<feature type="compositionally biased region" description="Low complexity" evidence="2">
    <location>
        <begin position="88"/>
        <end position="101"/>
    </location>
</feature>
<reference evidence="5 6" key="1">
    <citation type="submission" date="2021-03" db="EMBL/GenBank/DDBJ databases">
        <authorList>
            <person name="Xin L."/>
        </authorList>
    </citation>
    <scope>NUCLEOTIDE SEQUENCE [LARGE SCALE GENOMIC DNA]</scope>
    <source>
        <strain evidence="5 6">XHU 5031</strain>
    </source>
</reference>
<proteinExistence type="predicted"/>
<feature type="transmembrane region" description="Helical" evidence="3">
    <location>
        <begin position="6"/>
        <end position="26"/>
    </location>
</feature>
<dbReference type="PROSITE" id="PS50110">
    <property type="entry name" value="RESPONSE_REGULATORY"/>
    <property type="match status" value="1"/>
</dbReference>
<dbReference type="Gene3D" id="3.40.50.2300">
    <property type="match status" value="1"/>
</dbReference>
<organism evidence="5 6">
    <name type="scientific">Myceligenerans salitolerans</name>
    <dbReference type="NCBI Taxonomy" id="1230528"/>
    <lineage>
        <taxon>Bacteria</taxon>
        <taxon>Bacillati</taxon>
        <taxon>Actinomycetota</taxon>
        <taxon>Actinomycetes</taxon>
        <taxon>Micrococcales</taxon>
        <taxon>Promicromonosporaceae</taxon>
        <taxon>Myceligenerans</taxon>
    </lineage>
</organism>
<name>A0ABS3I8V2_9MICO</name>
<evidence type="ECO:0000256" key="1">
    <source>
        <dbReference type="PROSITE-ProRule" id="PRU00169"/>
    </source>
</evidence>
<evidence type="ECO:0000259" key="4">
    <source>
        <dbReference type="PROSITE" id="PS50110"/>
    </source>
</evidence>
<dbReference type="RefSeq" id="WP_207275422.1">
    <property type="nucleotide sequence ID" value="NZ_JAFMPK010000043.1"/>
</dbReference>
<feature type="region of interest" description="Disordered" evidence="2">
    <location>
        <begin position="79"/>
        <end position="149"/>
    </location>
</feature>
<keyword evidence="1" id="KW-0597">Phosphoprotein</keyword>
<dbReference type="Pfam" id="PF00072">
    <property type="entry name" value="Response_reg"/>
    <property type="match status" value="1"/>
</dbReference>
<dbReference type="CDD" id="cd00156">
    <property type="entry name" value="REC"/>
    <property type="match status" value="1"/>
</dbReference>
<evidence type="ECO:0000313" key="6">
    <source>
        <dbReference type="Proteomes" id="UP000664617"/>
    </source>
</evidence>
<keyword evidence="3" id="KW-0812">Transmembrane</keyword>
<keyword evidence="6" id="KW-1185">Reference proteome</keyword>
<gene>
    <name evidence="5" type="ORF">J0911_10520</name>
</gene>
<reference evidence="6" key="2">
    <citation type="submission" date="2023-07" db="EMBL/GenBank/DDBJ databases">
        <title>Myceligenerans salitolerans sp. nov., a halotolerant actinomycete isolated from a salt lake in Xinjiang, China.</title>
        <authorList>
            <person name="Guan T."/>
        </authorList>
    </citation>
    <scope>NUCLEOTIDE SEQUENCE [LARGE SCALE GENOMIC DNA]</scope>
    <source>
        <strain evidence="6">XHU 5031</strain>
    </source>
</reference>
<feature type="modified residue" description="4-aspartylphosphate" evidence="1">
    <location>
        <position position="198"/>
    </location>
</feature>
<sequence>MAADLITSFAALLWPLLVLAALLLLWRPLAALLRRSDLELELGGQRISITQLNDQQNRMIVDLQNQVLSLREQVEALSAGTSRPGWASPRVDVPGVVVPGRPRSDVGDHGELGDTPGFDGHGTPGTSSDTDADGRTPDPAPPARPTSREILWVDDHPENNAIMIDGLQRDGVMVTLARSTGEAIERLKYGDYGAIISDMGRRENGSEAPTAGLTLLRKVRELDPAIPFVIYGSPETVRNHGAAALGAGVTEMTSSQMTVRELLGEAGIVGH</sequence>
<dbReference type="Proteomes" id="UP000664617">
    <property type="component" value="Unassembled WGS sequence"/>
</dbReference>